<organism evidence="1 2">
    <name type="scientific">Bacillus manliponensis</name>
    <dbReference type="NCBI Taxonomy" id="574376"/>
    <lineage>
        <taxon>Bacteria</taxon>
        <taxon>Bacillati</taxon>
        <taxon>Bacillota</taxon>
        <taxon>Bacilli</taxon>
        <taxon>Bacillales</taxon>
        <taxon>Bacillaceae</taxon>
        <taxon>Bacillus</taxon>
        <taxon>Bacillus cereus group</taxon>
    </lineage>
</organism>
<dbReference type="Proteomes" id="UP000027822">
    <property type="component" value="Unassembled WGS sequence"/>
</dbReference>
<reference evidence="1 2" key="1">
    <citation type="submission" date="2014-06" db="EMBL/GenBank/DDBJ databases">
        <title>Draft genome sequence of Bacillus manliponensis JCM 15802 (MCCC 1A00708).</title>
        <authorList>
            <person name="Lai Q."/>
            <person name="Liu Y."/>
            <person name="Shao Z."/>
        </authorList>
    </citation>
    <scope>NUCLEOTIDE SEQUENCE [LARGE SCALE GENOMIC DNA]</scope>
    <source>
        <strain evidence="1 2">JCM 15802</strain>
    </source>
</reference>
<keyword evidence="2" id="KW-1185">Reference proteome</keyword>
<dbReference type="EMBL" id="JOTN01000020">
    <property type="protein sequence ID" value="KEK17878.1"/>
    <property type="molecule type" value="Genomic_DNA"/>
</dbReference>
<protein>
    <submittedName>
        <fullName evidence="1">Uncharacterized protein</fullName>
    </submittedName>
</protein>
<comment type="caution">
    <text evidence="1">The sequence shown here is derived from an EMBL/GenBank/DDBJ whole genome shotgun (WGS) entry which is preliminary data.</text>
</comment>
<accession>A0A073K6J4</accession>
<gene>
    <name evidence="1" type="ORF">BAMA_10315</name>
</gene>
<evidence type="ECO:0000313" key="2">
    <source>
        <dbReference type="Proteomes" id="UP000027822"/>
    </source>
</evidence>
<dbReference type="AlphaFoldDB" id="A0A073K6J4"/>
<dbReference type="RefSeq" id="WP_034642225.1">
    <property type="nucleotide sequence ID" value="NZ_CBCSJC010000043.1"/>
</dbReference>
<name>A0A073K6J4_9BACI</name>
<evidence type="ECO:0000313" key="1">
    <source>
        <dbReference type="EMBL" id="KEK17878.1"/>
    </source>
</evidence>
<proteinExistence type="predicted"/>
<sequence length="167" mass="19579">MKLFHGTSYKLGDTILKEGIIKIGQPAFDIVTDSNYVYLTNRITVAMNYGRKKAVFLDEEQFYLFEMELNKEQLLVDFDEVEIYKDGFSEQKAAIESLNGQYTVENTLSILYSARVDFDINLHNYNCKYATFSVDDMDFDINEDIFQKNLNEQELLRIYNSITWHSI</sequence>